<accession>A0A345RT77</accession>
<feature type="transmembrane region" description="Helical" evidence="1">
    <location>
        <begin position="40"/>
        <end position="63"/>
    </location>
</feature>
<keyword evidence="1" id="KW-0812">Transmembrane</keyword>
<feature type="transmembrane region" description="Helical" evidence="1">
    <location>
        <begin position="163"/>
        <end position="190"/>
    </location>
</feature>
<evidence type="ECO:0000313" key="2">
    <source>
        <dbReference type="EMBL" id="AXI62493.1"/>
    </source>
</evidence>
<name>A0A345RT77_9PSED</name>
<keyword evidence="1" id="KW-0472">Membrane</keyword>
<feature type="transmembrane region" description="Helical" evidence="1">
    <location>
        <begin position="202"/>
        <end position="224"/>
    </location>
</feature>
<organism evidence="2 3">
    <name type="scientific">Pseudomonas kribbensis</name>
    <dbReference type="NCBI Taxonomy" id="1628086"/>
    <lineage>
        <taxon>Bacteria</taxon>
        <taxon>Pseudomonadati</taxon>
        <taxon>Pseudomonadota</taxon>
        <taxon>Gammaproteobacteria</taxon>
        <taxon>Pseudomonadales</taxon>
        <taxon>Pseudomonadaceae</taxon>
        <taxon>Pseudomonas</taxon>
    </lineage>
</organism>
<evidence type="ECO:0000256" key="1">
    <source>
        <dbReference type="SAM" id="Phobius"/>
    </source>
</evidence>
<keyword evidence="1" id="KW-1133">Transmembrane helix</keyword>
<dbReference type="EMBL" id="CP029608">
    <property type="protein sequence ID" value="AXI62493.1"/>
    <property type="molecule type" value="Genomic_DNA"/>
</dbReference>
<proteinExistence type="predicted"/>
<sequence length="281" mass="30231">MPGNTLEKRLHNELRLFVIPLCGGVVYAAVKVMVYGFSDAVLFSGFLFGCILSAVLGIPFLLLGDRRCPESRLRHVLSGLIQSLMVSLSYRGPLWQTLLISFVGGVALGGLYTLALGAIEKIPASNQDRATRGWGAIVAIPLSGGLALGTVAVIATISQSSGLLSIVSMFFMLFLIGGLISMLVSWPMLWLVERFLTTRLRYLIGGVMSSFFVWLLSVAPVFLAKPQALLKGAELSPRGFWPGLIVYLVIGLVAGAVYTAIIGFLARRGRRNDSRGKPASN</sequence>
<gene>
    <name evidence="2" type="ORF">DLD99_19095</name>
</gene>
<dbReference type="Proteomes" id="UP000253720">
    <property type="component" value="Chromosome"/>
</dbReference>
<dbReference type="KEGG" id="pke:DLD99_19095"/>
<reference evidence="2 3" key="1">
    <citation type="submission" date="2018-05" db="EMBL/GenBank/DDBJ databases">
        <title>Complete genome sequence of Pseudomonas kribbensis 46-2(T).</title>
        <authorList>
            <person name="Jeong H."/>
            <person name="Lee S.-G."/>
            <person name="Rha E."/>
            <person name="Kim H."/>
        </authorList>
    </citation>
    <scope>NUCLEOTIDE SEQUENCE [LARGE SCALE GENOMIC DNA]</scope>
    <source>
        <strain evidence="2 3">46-2</strain>
    </source>
</reference>
<dbReference type="AlphaFoldDB" id="A0A345RT77"/>
<feature type="transmembrane region" description="Helical" evidence="1">
    <location>
        <begin position="131"/>
        <end position="157"/>
    </location>
</feature>
<protein>
    <submittedName>
        <fullName evidence="2">Uncharacterized protein</fullName>
    </submittedName>
</protein>
<keyword evidence="3" id="KW-1185">Reference proteome</keyword>
<evidence type="ECO:0000313" key="3">
    <source>
        <dbReference type="Proteomes" id="UP000253720"/>
    </source>
</evidence>
<feature type="transmembrane region" description="Helical" evidence="1">
    <location>
        <begin position="16"/>
        <end position="34"/>
    </location>
</feature>
<feature type="transmembrane region" description="Helical" evidence="1">
    <location>
        <begin position="244"/>
        <end position="266"/>
    </location>
</feature>
<dbReference type="RefSeq" id="WP_114884326.1">
    <property type="nucleotide sequence ID" value="NZ_CP029608.1"/>
</dbReference>
<feature type="transmembrane region" description="Helical" evidence="1">
    <location>
        <begin position="98"/>
        <end position="119"/>
    </location>
</feature>